<keyword evidence="10" id="KW-1185">Reference proteome</keyword>
<evidence type="ECO:0000256" key="1">
    <source>
        <dbReference type="ARBA" id="ARBA00004651"/>
    </source>
</evidence>
<evidence type="ECO:0000256" key="2">
    <source>
        <dbReference type="ARBA" id="ARBA00007362"/>
    </source>
</evidence>
<name>A0ABU0AJL0_9BACI</name>
<comment type="similarity">
    <text evidence="2">Belongs to the EamA transporter family.</text>
</comment>
<feature type="domain" description="EamA" evidence="8">
    <location>
        <begin position="164"/>
        <end position="296"/>
    </location>
</feature>
<dbReference type="EMBL" id="JAUSUB010000014">
    <property type="protein sequence ID" value="MDQ0271451.1"/>
    <property type="molecule type" value="Genomic_DNA"/>
</dbReference>
<organism evidence="9 10">
    <name type="scientific">Cytobacillus purgationiresistens</name>
    <dbReference type="NCBI Taxonomy" id="863449"/>
    <lineage>
        <taxon>Bacteria</taxon>
        <taxon>Bacillati</taxon>
        <taxon>Bacillota</taxon>
        <taxon>Bacilli</taxon>
        <taxon>Bacillales</taxon>
        <taxon>Bacillaceae</taxon>
        <taxon>Cytobacillus</taxon>
    </lineage>
</organism>
<gene>
    <name evidence="9" type="ORF">J2S17_003339</name>
</gene>
<feature type="transmembrane region" description="Helical" evidence="7">
    <location>
        <begin position="102"/>
        <end position="125"/>
    </location>
</feature>
<feature type="transmembrane region" description="Helical" evidence="7">
    <location>
        <begin position="12"/>
        <end position="33"/>
    </location>
</feature>
<dbReference type="PANTHER" id="PTHR32322:SF18">
    <property type="entry name" value="S-ADENOSYLMETHIONINE_S-ADENOSYLHOMOCYSTEINE TRANSPORTER"/>
    <property type="match status" value="1"/>
</dbReference>
<feature type="transmembrane region" description="Helical" evidence="7">
    <location>
        <begin position="255"/>
        <end position="274"/>
    </location>
</feature>
<feature type="transmembrane region" description="Helical" evidence="7">
    <location>
        <begin position="164"/>
        <end position="182"/>
    </location>
</feature>
<dbReference type="RefSeq" id="WP_307476590.1">
    <property type="nucleotide sequence ID" value="NZ_JAUSUB010000014.1"/>
</dbReference>
<keyword evidence="4 7" id="KW-0812">Transmembrane</keyword>
<feature type="transmembrane region" description="Helical" evidence="7">
    <location>
        <begin position="137"/>
        <end position="158"/>
    </location>
</feature>
<evidence type="ECO:0000256" key="7">
    <source>
        <dbReference type="SAM" id="Phobius"/>
    </source>
</evidence>
<evidence type="ECO:0000313" key="10">
    <source>
        <dbReference type="Proteomes" id="UP001238088"/>
    </source>
</evidence>
<evidence type="ECO:0000256" key="5">
    <source>
        <dbReference type="ARBA" id="ARBA00022989"/>
    </source>
</evidence>
<dbReference type="Pfam" id="PF00892">
    <property type="entry name" value="EamA"/>
    <property type="match status" value="2"/>
</dbReference>
<evidence type="ECO:0000256" key="6">
    <source>
        <dbReference type="ARBA" id="ARBA00023136"/>
    </source>
</evidence>
<keyword evidence="5 7" id="KW-1133">Transmembrane helix</keyword>
<feature type="transmembrane region" description="Helical" evidence="7">
    <location>
        <begin position="219"/>
        <end position="243"/>
    </location>
</feature>
<evidence type="ECO:0000259" key="8">
    <source>
        <dbReference type="Pfam" id="PF00892"/>
    </source>
</evidence>
<feature type="transmembrane region" description="Helical" evidence="7">
    <location>
        <begin position="194"/>
        <end position="213"/>
    </location>
</feature>
<feature type="transmembrane region" description="Helical" evidence="7">
    <location>
        <begin position="280"/>
        <end position="298"/>
    </location>
</feature>
<proteinExistence type="inferred from homology"/>
<feature type="transmembrane region" description="Helical" evidence="7">
    <location>
        <begin position="77"/>
        <end position="96"/>
    </location>
</feature>
<sequence>MNSKIRNRTIGIIFVLFGASFWGIGGTAADYLFDVEQINMNWYVTTRLIISGVLLLGVQAFLTNTKQVLSIWSDSNYRIPLLLFSLIGMLLVQYSYMASIEAGNAAIATLLQYLAPIYIIIWLTFKRYQKPNVSDIIAIFITIIGTILLLTNGSFQSLTVSSVAILWGIISGISLAFYTLYAQKLLHSYSSVSVVGWAMLVSGVFMNFIHPIWKVETSGWTLVTIIVLTLTIIFGTTLAFWMFIKSLEYLEAKEATLLGTVEPLTAVVSSIVWLRLPFGIWQMIGMLLILILVVYLSLQKKDKLTNEHRLDANTYN</sequence>
<keyword evidence="3" id="KW-1003">Cell membrane</keyword>
<dbReference type="SUPFAM" id="SSF103481">
    <property type="entry name" value="Multidrug resistance efflux transporter EmrE"/>
    <property type="match status" value="2"/>
</dbReference>
<dbReference type="Proteomes" id="UP001238088">
    <property type="component" value="Unassembled WGS sequence"/>
</dbReference>
<dbReference type="InterPro" id="IPR050638">
    <property type="entry name" value="AA-Vitamin_Transporters"/>
</dbReference>
<dbReference type="InterPro" id="IPR037185">
    <property type="entry name" value="EmrE-like"/>
</dbReference>
<comment type="subcellular location">
    <subcellularLocation>
        <location evidence="1">Cell membrane</location>
        <topology evidence="1">Multi-pass membrane protein</topology>
    </subcellularLocation>
</comment>
<dbReference type="PANTHER" id="PTHR32322">
    <property type="entry name" value="INNER MEMBRANE TRANSPORTER"/>
    <property type="match status" value="1"/>
</dbReference>
<protein>
    <submittedName>
        <fullName evidence="9">Drug/metabolite transporter (DMT)-like permease</fullName>
    </submittedName>
</protein>
<reference evidence="9 10" key="1">
    <citation type="submission" date="2023-07" db="EMBL/GenBank/DDBJ databases">
        <title>Genomic Encyclopedia of Type Strains, Phase IV (KMG-IV): sequencing the most valuable type-strain genomes for metagenomic binning, comparative biology and taxonomic classification.</title>
        <authorList>
            <person name="Goeker M."/>
        </authorList>
    </citation>
    <scope>NUCLEOTIDE SEQUENCE [LARGE SCALE GENOMIC DNA]</scope>
    <source>
        <strain evidence="9 10">DSM 23494</strain>
    </source>
</reference>
<keyword evidence="6 7" id="KW-0472">Membrane</keyword>
<feature type="transmembrane region" description="Helical" evidence="7">
    <location>
        <begin position="45"/>
        <end position="65"/>
    </location>
</feature>
<evidence type="ECO:0000256" key="4">
    <source>
        <dbReference type="ARBA" id="ARBA00022692"/>
    </source>
</evidence>
<evidence type="ECO:0000313" key="9">
    <source>
        <dbReference type="EMBL" id="MDQ0271451.1"/>
    </source>
</evidence>
<comment type="caution">
    <text evidence="9">The sequence shown here is derived from an EMBL/GenBank/DDBJ whole genome shotgun (WGS) entry which is preliminary data.</text>
</comment>
<evidence type="ECO:0000256" key="3">
    <source>
        <dbReference type="ARBA" id="ARBA00022475"/>
    </source>
</evidence>
<dbReference type="InterPro" id="IPR000620">
    <property type="entry name" value="EamA_dom"/>
</dbReference>
<feature type="domain" description="EamA" evidence="8">
    <location>
        <begin position="10"/>
        <end position="150"/>
    </location>
</feature>
<accession>A0ABU0AJL0</accession>